<dbReference type="Pfam" id="PF00172">
    <property type="entry name" value="Zn_clus"/>
    <property type="match status" value="1"/>
</dbReference>
<evidence type="ECO:0000256" key="4">
    <source>
        <dbReference type="ARBA" id="ARBA00023163"/>
    </source>
</evidence>
<reference evidence="8 9" key="1">
    <citation type="submission" date="2024-03" db="EMBL/GenBank/DDBJ databases">
        <authorList>
            <person name="Brejova B."/>
        </authorList>
    </citation>
    <scope>NUCLEOTIDE SEQUENCE [LARGE SCALE GENOMIC DNA]</scope>
    <source>
        <strain evidence="8 9">CBS 14171</strain>
    </source>
</reference>
<dbReference type="PROSITE" id="PS50048">
    <property type="entry name" value="ZN2_CY6_FUNGAL_2"/>
    <property type="match status" value="1"/>
</dbReference>
<dbReference type="InterPro" id="IPR001138">
    <property type="entry name" value="Zn2Cys6_DnaBD"/>
</dbReference>
<accession>A0ABP0ZM81</accession>
<feature type="region of interest" description="Disordered" evidence="6">
    <location>
        <begin position="90"/>
        <end position="121"/>
    </location>
</feature>
<dbReference type="PANTHER" id="PTHR31069:SF12">
    <property type="entry name" value="TRANSCRIPTION FACTOR DOMAIN-CONTAINING PROTEIN"/>
    <property type="match status" value="1"/>
</dbReference>
<dbReference type="InterPro" id="IPR007219">
    <property type="entry name" value="XnlR_reg_dom"/>
</dbReference>
<keyword evidence="9" id="KW-1185">Reference proteome</keyword>
<feature type="compositionally biased region" description="Polar residues" evidence="6">
    <location>
        <begin position="109"/>
        <end position="121"/>
    </location>
</feature>
<proteinExistence type="predicted"/>
<keyword evidence="1" id="KW-0479">Metal-binding</keyword>
<dbReference type="SMART" id="SM00066">
    <property type="entry name" value="GAL4"/>
    <property type="match status" value="1"/>
</dbReference>
<keyword evidence="4" id="KW-0804">Transcription</keyword>
<dbReference type="Gene3D" id="4.10.240.10">
    <property type="entry name" value="Zn(2)-C6 fungal-type DNA-binding domain"/>
    <property type="match status" value="1"/>
</dbReference>
<keyword evidence="3" id="KW-0238">DNA-binding</keyword>
<evidence type="ECO:0000256" key="3">
    <source>
        <dbReference type="ARBA" id="ARBA00023125"/>
    </source>
</evidence>
<feature type="domain" description="Zn(2)-C6 fungal-type" evidence="7">
    <location>
        <begin position="10"/>
        <end position="42"/>
    </location>
</feature>
<dbReference type="PROSITE" id="PS00463">
    <property type="entry name" value="ZN2_CY6_FUNGAL_1"/>
    <property type="match status" value="1"/>
</dbReference>
<dbReference type="CDD" id="cd12148">
    <property type="entry name" value="fungal_TF_MHR"/>
    <property type="match status" value="1"/>
</dbReference>
<evidence type="ECO:0000313" key="9">
    <source>
        <dbReference type="Proteomes" id="UP001497383"/>
    </source>
</evidence>
<evidence type="ECO:0000256" key="2">
    <source>
        <dbReference type="ARBA" id="ARBA00023015"/>
    </source>
</evidence>
<dbReference type="PANTHER" id="PTHR31069">
    <property type="entry name" value="OLEATE-ACTIVATED TRANSCRIPTION FACTOR 1-RELATED"/>
    <property type="match status" value="1"/>
</dbReference>
<organism evidence="8 9">
    <name type="scientific">Lodderomyces beijingensis</name>
    <dbReference type="NCBI Taxonomy" id="1775926"/>
    <lineage>
        <taxon>Eukaryota</taxon>
        <taxon>Fungi</taxon>
        <taxon>Dikarya</taxon>
        <taxon>Ascomycota</taxon>
        <taxon>Saccharomycotina</taxon>
        <taxon>Pichiomycetes</taxon>
        <taxon>Debaryomycetaceae</taxon>
        <taxon>Candida/Lodderomyces clade</taxon>
        <taxon>Lodderomyces</taxon>
    </lineage>
</organism>
<dbReference type="InterPro" id="IPR036864">
    <property type="entry name" value="Zn2-C6_fun-type_DNA-bd_sf"/>
</dbReference>
<dbReference type="Proteomes" id="UP001497383">
    <property type="component" value="Chromosome 4"/>
</dbReference>
<dbReference type="EMBL" id="OZ022408">
    <property type="protein sequence ID" value="CAK9439019.1"/>
    <property type="molecule type" value="Genomic_DNA"/>
</dbReference>
<dbReference type="Pfam" id="PF04082">
    <property type="entry name" value="Fungal_trans"/>
    <property type="match status" value="1"/>
</dbReference>
<evidence type="ECO:0000256" key="1">
    <source>
        <dbReference type="ARBA" id="ARBA00022723"/>
    </source>
</evidence>
<name>A0ABP0ZM81_9ASCO</name>
<evidence type="ECO:0000259" key="7">
    <source>
        <dbReference type="PROSITE" id="PS50048"/>
    </source>
</evidence>
<evidence type="ECO:0000256" key="5">
    <source>
        <dbReference type="ARBA" id="ARBA00023242"/>
    </source>
</evidence>
<evidence type="ECO:0000256" key="6">
    <source>
        <dbReference type="SAM" id="MobiDB-lite"/>
    </source>
</evidence>
<dbReference type="CDD" id="cd00067">
    <property type="entry name" value="GAL4"/>
    <property type="match status" value="1"/>
</dbReference>
<dbReference type="InterPro" id="IPR050675">
    <property type="entry name" value="OAF3"/>
</dbReference>
<gene>
    <name evidence="8" type="ORF">LODBEIA_P32430</name>
</gene>
<evidence type="ECO:0000313" key="8">
    <source>
        <dbReference type="EMBL" id="CAK9439019.1"/>
    </source>
</evidence>
<dbReference type="GeneID" id="92208439"/>
<sequence>MRKRHRTVLSCDRCRTRKIKCISSGQQQPCETCVRLKKECTYTKSMETIEIARLKKQNKKKPQKNQDPNVLPSLIDPSGINVQALQNEALQNEAVPRERERKRERECVASTQPSAESSPNSFQEILQIKCKIAELEKMIDRSGSDGLEAEAKSNGANGVNGANRAKSARVQMIPAGEINFSYCFKDWKPLPLSHRPFPYMLLMRRDSGAKLIWQYMVTKANKKRNIFDFSQLLIDLPEEKMNELRTKARIVFGEAYVPGTDEPTVPQDLSRLKAIIGMNDRGLTFVPPGIDFNDPISSYFNLIPPAWVNKKLLNIFFKQLYPFVPIIDELEFRSTLNRIMGPELNDNYMNTFPNVDSSNDLAILAIHLIMLRLAYLSLLDMKGQGSSPLVAHPVSFDAFRAAETIMKEFDFSRRQSLPILQAGLMLRVYLIMSPENIITGAATQITMGSIIQLCYSIGLNRDPECYNHKSAKDLNLKRKIWHYIVMMDILNSLVFNTTLSTDVETSDCRLPEFSSEGANCSDLRLENDVITSFHRYSYLFQLSRKLASFHLQVNKNIRVEEVIQLLSDIEVERQRTLGKSSKFIFSQASSGFLALLNLKIFIQVSFILAYTYFTLYSYYEALDVPHYQTEFFKKTMYIFLKDLEELNTFLFHSQNQNAEILVLAPFAQTFLHFSAVVFGSLRMRLNCNIKLLEQNGDISQLHTARKLVSQLRIFNHCQTKLIGDISTRYRYSLMLRRVHLTVFRMMEQGMCEMLDSRLQTLYETSALRLPRDILERFSQLLESHIPNLAHRHGDLFEPTDEELVMELQRENLWKQLKKIQTEEMLTSSWIDKTKRFHRLTSDFELNYFNFNLDFLNLNEPNFFKG</sequence>
<dbReference type="SUPFAM" id="SSF57701">
    <property type="entry name" value="Zn2/Cys6 DNA-binding domain"/>
    <property type="match status" value="1"/>
</dbReference>
<keyword evidence="2" id="KW-0805">Transcription regulation</keyword>
<protein>
    <recommendedName>
        <fullName evidence="7">Zn(2)-C6 fungal-type domain-containing protein</fullName>
    </recommendedName>
</protein>
<keyword evidence="5" id="KW-0539">Nucleus</keyword>
<feature type="compositionally biased region" description="Basic and acidic residues" evidence="6">
    <location>
        <begin position="95"/>
        <end position="107"/>
    </location>
</feature>
<dbReference type="SMART" id="SM00906">
    <property type="entry name" value="Fungal_trans"/>
    <property type="match status" value="1"/>
</dbReference>
<dbReference type="RefSeq" id="XP_066830181.1">
    <property type="nucleotide sequence ID" value="XM_066973332.1"/>
</dbReference>
<feature type="region of interest" description="Disordered" evidence="6">
    <location>
        <begin position="55"/>
        <end position="76"/>
    </location>
</feature>